<evidence type="ECO:0000313" key="3">
    <source>
        <dbReference type="EMBL" id="EJF90999.1"/>
    </source>
</evidence>
<feature type="compositionally biased region" description="Gly residues" evidence="1">
    <location>
        <begin position="625"/>
        <end position="635"/>
    </location>
</feature>
<keyword evidence="2" id="KW-0472">Membrane</keyword>
<dbReference type="EMBL" id="AIMB01000003">
    <property type="protein sequence ID" value="EJF90999.1"/>
    <property type="molecule type" value="Genomic_DNA"/>
</dbReference>
<evidence type="ECO:0000256" key="2">
    <source>
        <dbReference type="SAM" id="Phobius"/>
    </source>
</evidence>
<feature type="compositionally biased region" description="Polar residues" evidence="1">
    <location>
        <begin position="792"/>
        <end position="801"/>
    </location>
</feature>
<feature type="compositionally biased region" description="Low complexity" evidence="1">
    <location>
        <begin position="769"/>
        <end position="778"/>
    </location>
</feature>
<feature type="transmembrane region" description="Helical" evidence="2">
    <location>
        <begin position="82"/>
        <end position="99"/>
    </location>
</feature>
<feature type="region of interest" description="Disordered" evidence="1">
    <location>
        <begin position="622"/>
        <end position="642"/>
    </location>
</feature>
<dbReference type="Pfam" id="PF13779">
    <property type="entry name" value="DUF4175"/>
    <property type="match status" value="1"/>
</dbReference>
<reference evidence="3 4" key="1">
    <citation type="submission" date="2012-03" db="EMBL/GenBank/DDBJ databases">
        <title>The Genome Sequence of Bartonella tamiae Th239.</title>
        <authorList>
            <consortium name="The Broad Institute Genome Sequencing Platform"/>
            <consortium name="The Broad Institute Genome Sequencing Center for Infectious Disease"/>
            <person name="Feldgarden M."/>
            <person name="Kirby J."/>
            <person name="Kosoy M."/>
            <person name="Birtles R."/>
            <person name="Probert W.S."/>
            <person name="Chiaraviglio L."/>
            <person name="Young S.K."/>
            <person name="Zeng Q."/>
            <person name="Gargeya S."/>
            <person name="Fitzgerald M."/>
            <person name="Haas B."/>
            <person name="Abouelleil A."/>
            <person name="Alvarado L."/>
            <person name="Arachchi H.M."/>
            <person name="Berlin A."/>
            <person name="Chapman S.B."/>
            <person name="Gearin G."/>
            <person name="Goldberg J."/>
            <person name="Griggs A."/>
            <person name="Gujja S."/>
            <person name="Hansen M."/>
            <person name="Heiman D."/>
            <person name="Howarth C."/>
            <person name="Larimer J."/>
            <person name="Lui A."/>
            <person name="MacDonald P.J.P."/>
            <person name="McCowen C."/>
            <person name="Montmayeur A."/>
            <person name="Murphy C."/>
            <person name="Neiman D."/>
            <person name="Pearson M."/>
            <person name="Priest M."/>
            <person name="Roberts A."/>
            <person name="Saif S."/>
            <person name="Shea T."/>
            <person name="Sisk P."/>
            <person name="Stolte C."/>
            <person name="Sykes S."/>
            <person name="Wortman J."/>
            <person name="Nusbaum C."/>
            <person name="Birren B."/>
        </authorList>
    </citation>
    <scope>NUCLEOTIDE SEQUENCE [LARGE SCALE GENOMIC DNA]</scope>
    <source>
        <strain evidence="3 4">Th239</strain>
    </source>
</reference>
<name>J0R5P2_9HYPH</name>
<gene>
    <name evidence="3" type="ORF">ME5_00331</name>
</gene>
<keyword evidence="2" id="KW-1133">Transmembrane helix</keyword>
<accession>J0R5P2</accession>
<feature type="compositionally biased region" description="Polar residues" evidence="1">
    <location>
        <begin position="726"/>
        <end position="740"/>
    </location>
</feature>
<comment type="caution">
    <text evidence="3">The sequence shown here is derived from an EMBL/GenBank/DDBJ whole genome shotgun (WGS) entry which is preliminary data.</text>
</comment>
<evidence type="ECO:0000313" key="4">
    <source>
        <dbReference type="Proteomes" id="UP000008952"/>
    </source>
</evidence>
<feature type="region of interest" description="Disordered" evidence="1">
    <location>
        <begin position="762"/>
        <end position="810"/>
    </location>
</feature>
<feature type="region of interest" description="Disordered" evidence="1">
    <location>
        <begin position="265"/>
        <end position="286"/>
    </location>
</feature>
<dbReference type="InterPro" id="IPR012683">
    <property type="entry name" value="CHP02302_TM"/>
</dbReference>
<dbReference type="NCBIfam" id="TIGR02302">
    <property type="entry name" value="aProt_lowcomp"/>
    <property type="match status" value="1"/>
</dbReference>
<keyword evidence="4" id="KW-1185">Reference proteome</keyword>
<dbReference type="eggNOG" id="COG0845">
    <property type="taxonomic scope" value="Bacteria"/>
</dbReference>
<proteinExistence type="predicted"/>
<dbReference type="HOGENOM" id="CLU_015405_0_0_5"/>
<keyword evidence="2" id="KW-0812">Transmembrane</keyword>
<feature type="transmembrane region" description="Helical" evidence="2">
    <location>
        <begin position="50"/>
        <end position="76"/>
    </location>
</feature>
<dbReference type="Proteomes" id="UP000008952">
    <property type="component" value="Unassembled WGS sequence"/>
</dbReference>
<dbReference type="RefSeq" id="WP_008037856.1">
    <property type="nucleotide sequence ID" value="NZ_JH725147.1"/>
</dbReference>
<evidence type="ECO:0000256" key="1">
    <source>
        <dbReference type="SAM" id="MobiDB-lite"/>
    </source>
</evidence>
<protein>
    <submittedName>
        <fullName evidence="3">TIGR02302 family protein</fullName>
    </submittedName>
</protein>
<dbReference type="PATRIC" id="fig|1094558.3.peg.367"/>
<feature type="region of interest" description="Disordered" evidence="1">
    <location>
        <begin position="710"/>
        <end position="740"/>
    </location>
</feature>
<dbReference type="AlphaFoldDB" id="J0R5P2"/>
<sequence>MCNENLECPSLYETNSNLAQKQSDRAWSLSKNALKFARKRAFYVLTFERLWPCIMPLVLIVMMIAGLAWFGVFYYLGPITHIFLLVIFSLLALWSLFLFKNFHFVKQRDIDARIEQTSNFKNQPLEALNDRPVNGQENAFSQSLWNEHQRRMAAQLGALRVGLPDSQIPKHDPYALRALVVLFMVIAFVFSFGSKGGYLSDVFSFQIPVHSSLMRVDVWVTPPAYTRQAPIYLTNNNVNQAEVPQKSIMTVRVSDGGKPILKVEERESGEEKYPLSLEKNTDQQNASKSFEIQLDESSTITLSARHYERQWHIDVVKDHAPTIRMTKEPSRVLSGSLELNYSLEDDYGVEKAYVEIEPTQTTPLLSHPLYESPQISLLIPRNGKGKGRTVADISNHPWAGSEVRVTLVAEDGAGQVGKSETRTIILPQRIFAHPLARAVVEQRRILALDPMQRNSVMDTLWALIQRPEETLDNVTHFLALRIAWTQLSLANNDEDLRRIADYMWQIAINIDGDMVNQAQKQLKQAQAALRDALRNGAPPEEIERLTQALRDAMSNYIAALAKDAQTRGLEQTPNTNNYLSQNELEDKLRQLEDMAKTGNRGAAEQLLSELENMMDNLIVQQDQGNGQGQTGGQAGAQGQMQQQLDKLADLLRRQQEALNKTHKLEEEHNRGEKTQEEYLKGLDQLRENQQNLQSELKALQKELGAQGLEPGEELNSAEGHMGHSSDALTQGNGEQSAQNQADALNSLREGAQVLMKKMQEAMKAEENGDGSSDGRNSSQTQQDPLGRETGSGKASNEQTGNIPLESETERARRILDEIRKRLGQSLTPQMEKNYLERLLNFD</sequence>
<organism evidence="3 4">
    <name type="scientific">Bartonella tamiae Th239</name>
    <dbReference type="NCBI Taxonomy" id="1094558"/>
    <lineage>
        <taxon>Bacteria</taxon>
        <taxon>Pseudomonadati</taxon>
        <taxon>Pseudomonadota</taxon>
        <taxon>Alphaproteobacteria</taxon>
        <taxon>Hyphomicrobiales</taxon>
        <taxon>Bartonellaceae</taxon>
        <taxon>Bartonella</taxon>
    </lineage>
</organism>
<dbReference type="STRING" id="1094558.ME5_00331"/>
<dbReference type="OrthoDB" id="8477685at2"/>
<feature type="transmembrane region" description="Helical" evidence="2">
    <location>
        <begin position="174"/>
        <end position="193"/>
    </location>
</feature>